<dbReference type="AlphaFoldDB" id="A0A7W8IN50"/>
<sequence>MTCHTRRNFLQSATAAIVYSSSFLKSDRLWASPFGLPIGLQLYSVREMLAKDYEGTLKQIAALGYQEVEAAGYFDRSPEQVKSAMSAAGLKCVSAHYSYSSLSKDFDKIVAFNRELGVRYIICAFPGIKDPSRLKDTSYPTMIRSFTLEDYRWNADQFNKFGEKVKAAGMKFGYHNHTMEFGKQGGVVPLDEMIRLTDPELVTFELDCGWVIVGGANPVDYLQRYPSRISMLHVKDFKHTDKSVSVMEPPPAAELGKGTLDYRPVFEAAKKANLRHYFVEQEAYDIPPLEALKIDADYMKKLTV</sequence>
<proteinExistence type="predicted"/>
<dbReference type="InterPro" id="IPR036237">
    <property type="entry name" value="Xyl_isomerase-like_sf"/>
</dbReference>
<dbReference type="PANTHER" id="PTHR12110:SF41">
    <property type="entry name" value="INOSOSE DEHYDRATASE"/>
    <property type="match status" value="1"/>
</dbReference>
<name>A0A7W8IN50_9BACT</name>
<organism evidence="2 3">
    <name type="scientific">Tunturiibacter empetritectus</name>
    <dbReference type="NCBI Taxonomy" id="3069691"/>
    <lineage>
        <taxon>Bacteria</taxon>
        <taxon>Pseudomonadati</taxon>
        <taxon>Acidobacteriota</taxon>
        <taxon>Terriglobia</taxon>
        <taxon>Terriglobales</taxon>
        <taxon>Acidobacteriaceae</taxon>
        <taxon>Tunturiibacter</taxon>
    </lineage>
</organism>
<dbReference type="Gene3D" id="3.20.20.150">
    <property type="entry name" value="Divalent-metal-dependent TIM barrel enzymes"/>
    <property type="match status" value="1"/>
</dbReference>
<evidence type="ECO:0000313" key="3">
    <source>
        <dbReference type="Proteomes" id="UP000568106"/>
    </source>
</evidence>
<evidence type="ECO:0000313" key="2">
    <source>
        <dbReference type="EMBL" id="MBB5319223.1"/>
    </source>
</evidence>
<dbReference type="SUPFAM" id="SSF51658">
    <property type="entry name" value="Xylose isomerase-like"/>
    <property type="match status" value="1"/>
</dbReference>
<dbReference type="PANTHER" id="PTHR12110">
    <property type="entry name" value="HYDROXYPYRUVATE ISOMERASE"/>
    <property type="match status" value="1"/>
</dbReference>
<accession>A0A7W8IN50</accession>
<keyword evidence="2" id="KW-0413">Isomerase</keyword>
<dbReference type="InterPro" id="IPR013022">
    <property type="entry name" value="Xyl_isomerase-like_TIM-brl"/>
</dbReference>
<feature type="domain" description="Xylose isomerase-like TIM barrel" evidence="1">
    <location>
        <begin position="58"/>
        <end position="301"/>
    </location>
</feature>
<dbReference type="InterPro" id="IPR050312">
    <property type="entry name" value="IolE/XylAMocC-like"/>
</dbReference>
<evidence type="ECO:0000259" key="1">
    <source>
        <dbReference type="Pfam" id="PF01261"/>
    </source>
</evidence>
<keyword evidence="3" id="KW-1185">Reference proteome</keyword>
<reference evidence="2" key="1">
    <citation type="submission" date="2020-08" db="EMBL/GenBank/DDBJ databases">
        <title>Genomic Encyclopedia of Type Strains, Phase IV (KMG-V): Genome sequencing to study the core and pangenomes of soil and plant-associated prokaryotes.</title>
        <authorList>
            <person name="Whitman W."/>
        </authorList>
    </citation>
    <scope>NUCLEOTIDE SEQUENCE [LARGE SCALE GENOMIC DNA]</scope>
    <source>
        <strain evidence="2">M8UP27</strain>
    </source>
</reference>
<dbReference type="EMBL" id="JACHDY010000007">
    <property type="protein sequence ID" value="MBB5319223.1"/>
    <property type="molecule type" value="Genomic_DNA"/>
</dbReference>
<dbReference type="GO" id="GO:0016853">
    <property type="term" value="F:isomerase activity"/>
    <property type="evidence" value="ECO:0007669"/>
    <property type="project" value="UniProtKB-KW"/>
</dbReference>
<dbReference type="Proteomes" id="UP000568106">
    <property type="component" value="Unassembled WGS sequence"/>
</dbReference>
<comment type="caution">
    <text evidence="2">The sequence shown here is derived from an EMBL/GenBank/DDBJ whole genome shotgun (WGS) entry which is preliminary data.</text>
</comment>
<dbReference type="Pfam" id="PF01261">
    <property type="entry name" value="AP_endonuc_2"/>
    <property type="match status" value="1"/>
</dbReference>
<protein>
    <submittedName>
        <fullName evidence="2">Sugar phosphate isomerase/epimerase</fullName>
    </submittedName>
</protein>
<gene>
    <name evidence="2" type="ORF">HDF09_003929</name>
</gene>